<accession>A0A1G7SIP7</accession>
<feature type="compositionally biased region" description="Polar residues" evidence="1">
    <location>
        <begin position="27"/>
        <end position="43"/>
    </location>
</feature>
<dbReference type="RefSeq" id="WP_090289732.1">
    <property type="nucleotide sequence ID" value="NZ_FNCK01000004.1"/>
</dbReference>
<evidence type="ECO:0000313" key="2">
    <source>
        <dbReference type="EMBL" id="SDG22873.1"/>
    </source>
</evidence>
<organism evidence="2 3">
    <name type="scientific">Facklamia miroungae</name>
    <dbReference type="NCBI Taxonomy" id="120956"/>
    <lineage>
        <taxon>Bacteria</taxon>
        <taxon>Bacillati</taxon>
        <taxon>Bacillota</taxon>
        <taxon>Bacilli</taxon>
        <taxon>Lactobacillales</taxon>
        <taxon>Aerococcaceae</taxon>
        <taxon>Facklamia</taxon>
    </lineage>
</organism>
<proteinExistence type="predicted"/>
<feature type="compositionally biased region" description="Basic and acidic residues" evidence="1">
    <location>
        <begin position="44"/>
        <end position="59"/>
    </location>
</feature>
<dbReference type="AlphaFoldDB" id="A0A1G7SIP7"/>
<dbReference type="Proteomes" id="UP000199708">
    <property type="component" value="Unassembled WGS sequence"/>
</dbReference>
<gene>
    <name evidence="2" type="ORF">SAMN05421791_10439</name>
</gene>
<dbReference type="OrthoDB" id="2139960at2"/>
<dbReference type="EMBL" id="FNCK01000004">
    <property type="protein sequence ID" value="SDG22873.1"/>
    <property type="molecule type" value="Genomic_DNA"/>
</dbReference>
<feature type="region of interest" description="Disordered" evidence="1">
    <location>
        <begin position="27"/>
        <end position="59"/>
    </location>
</feature>
<name>A0A1G7SIP7_9LACT</name>
<evidence type="ECO:0000313" key="3">
    <source>
        <dbReference type="Proteomes" id="UP000199708"/>
    </source>
</evidence>
<protein>
    <submittedName>
        <fullName evidence="2">Uncharacterized protein</fullName>
    </submittedName>
</protein>
<reference evidence="2 3" key="1">
    <citation type="submission" date="2016-10" db="EMBL/GenBank/DDBJ databases">
        <authorList>
            <person name="de Groot N.N."/>
        </authorList>
    </citation>
    <scope>NUCLEOTIDE SEQUENCE [LARGE SCALE GENOMIC DNA]</scope>
    <source>
        <strain evidence="2 3">ATCC BAA-466</strain>
    </source>
</reference>
<dbReference type="PROSITE" id="PS51257">
    <property type="entry name" value="PROKAR_LIPOPROTEIN"/>
    <property type="match status" value="1"/>
</dbReference>
<evidence type="ECO:0000256" key="1">
    <source>
        <dbReference type="SAM" id="MobiDB-lite"/>
    </source>
</evidence>
<keyword evidence="3" id="KW-1185">Reference proteome</keyword>
<sequence>MKKIIGLILTLLLLTGCQLSKYFQEPQPSENNEITELTSTSKDPVTKNSDREPNEENVKLDHAESSDLVRSKDTFLNERVISPSKYPKLSFADDVPQDINQAMENFYLNKFTEREQKANQSKIKDSDLELILSQINHEDDLKGLNVYIDQVQFLINDSIIYVPRIIVPTNFAEAEKLAEENDTRLLNHALTQLGNRLVLLAYYDQETDTLIPMHLVNSTHSLFFSQP</sequence>